<evidence type="ECO:0000313" key="2">
    <source>
        <dbReference type="Proteomes" id="UP000324222"/>
    </source>
</evidence>
<organism evidence="1 2">
    <name type="scientific">Portunus trituberculatus</name>
    <name type="common">Swimming crab</name>
    <name type="synonym">Neptunus trituberculatus</name>
    <dbReference type="NCBI Taxonomy" id="210409"/>
    <lineage>
        <taxon>Eukaryota</taxon>
        <taxon>Metazoa</taxon>
        <taxon>Ecdysozoa</taxon>
        <taxon>Arthropoda</taxon>
        <taxon>Crustacea</taxon>
        <taxon>Multicrustacea</taxon>
        <taxon>Malacostraca</taxon>
        <taxon>Eumalacostraca</taxon>
        <taxon>Eucarida</taxon>
        <taxon>Decapoda</taxon>
        <taxon>Pleocyemata</taxon>
        <taxon>Brachyura</taxon>
        <taxon>Eubrachyura</taxon>
        <taxon>Portunoidea</taxon>
        <taxon>Portunidae</taxon>
        <taxon>Portuninae</taxon>
        <taxon>Portunus</taxon>
    </lineage>
</organism>
<comment type="caution">
    <text evidence="1">The sequence shown here is derived from an EMBL/GenBank/DDBJ whole genome shotgun (WGS) entry which is preliminary data.</text>
</comment>
<proteinExistence type="predicted"/>
<gene>
    <name evidence="1" type="ORF">E2C01_020203</name>
</gene>
<dbReference type="Proteomes" id="UP000324222">
    <property type="component" value="Unassembled WGS sequence"/>
</dbReference>
<protein>
    <submittedName>
        <fullName evidence="1">Uncharacterized protein</fullName>
    </submittedName>
</protein>
<keyword evidence="2" id="KW-1185">Reference proteome</keyword>
<reference evidence="1 2" key="1">
    <citation type="submission" date="2019-05" db="EMBL/GenBank/DDBJ databases">
        <title>Another draft genome of Portunus trituberculatus and its Hox gene families provides insights of decapod evolution.</title>
        <authorList>
            <person name="Jeong J.-H."/>
            <person name="Song I."/>
            <person name="Kim S."/>
            <person name="Choi T."/>
            <person name="Kim D."/>
            <person name="Ryu S."/>
            <person name="Kim W."/>
        </authorList>
    </citation>
    <scope>NUCLEOTIDE SEQUENCE [LARGE SCALE GENOMIC DNA]</scope>
    <source>
        <tissue evidence="1">Muscle</tissue>
    </source>
</reference>
<name>A0A5B7DZB7_PORTR</name>
<sequence length="82" mass="9174">MVRVARELNRSHGGQEIRCLPRLDDIHCPQAGNTLVTLLRLEIHRVRLASHTLIQLKVQRTCLGNTDTALANVPLKDLTDAL</sequence>
<accession>A0A5B7DZB7</accession>
<dbReference type="EMBL" id="VSRR010001684">
    <property type="protein sequence ID" value="MPC27051.1"/>
    <property type="molecule type" value="Genomic_DNA"/>
</dbReference>
<evidence type="ECO:0000313" key="1">
    <source>
        <dbReference type="EMBL" id="MPC27051.1"/>
    </source>
</evidence>
<dbReference type="AlphaFoldDB" id="A0A5B7DZB7"/>